<gene>
    <name evidence="13" type="ORF">K444DRAFT_576029</name>
</gene>
<feature type="transmembrane region" description="Helical" evidence="10">
    <location>
        <begin position="259"/>
        <end position="280"/>
    </location>
</feature>
<keyword evidence="4 10" id="KW-0109">Calcium transport</keyword>
<feature type="transmembrane region" description="Helical" evidence="10">
    <location>
        <begin position="413"/>
        <end position="434"/>
    </location>
</feature>
<evidence type="ECO:0000256" key="10">
    <source>
        <dbReference type="RuleBase" id="RU365028"/>
    </source>
</evidence>
<feature type="compositionally biased region" description="Basic and acidic residues" evidence="11">
    <location>
        <begin position="1"/>
        <end position="10"/>
    </location>
</feature>
<keyword evidence="14" id="KW-1185">Reference proteome</keyword>
<dbReference type="EMBL" id="KZ613913">
    <property type="protein sequence ID" value="PMD50490.1"/>
    <property type="molecule type" value="Genomic_DNA"/>
</dbReference>
<evidence type="ECO:0000256" key="2">
    <source>
        <dbReference type="ARBA" id="ARBA00008170"/>
    </source>
</evidence>
<dbReference type="GO" id="GO:0006874">
    <property type="term" value="P:intracellular calcium ion homeostasis"/>
    <property type="evidence" value="ECO:0007669"/>
    <property type="project" value="TreeGrafter"/>
</dbReference>
<feature type="region of interest" description="Disordered" evidence="11">
    <location>
        <begin position="1"/>
        <end position="55"/>
    </location>
</feature>
<dbReference type="InterPro" id="IPR044880">
    <property type="entry name" value="NCX_ion-bd_dom_sf"/>
</dbReference>
<feature type="transmembrane region" description="Helical" evidence="10">
    <location>
        <begin position="122"/>
        <end position="142"/>
    </location>
</feature>
<feature type="transmembrane region" description="Helical" evidence="10">
    <location>
        <begin position="441"/>
        <end position="461"/>
    </location>
</feature>
<reference evidence="13 14" key="1">
    <citation type="submission" date="2016-04" db="EMBL/GenBank/DDBJ databases">
        <title>A degradative enzymes factory behind the ericoid mycorrhizal symbiosis.</title>
        <authorList>
            <consortium name="DOE Joint Genome Institute"/>
            <person name="Martino E."/>
            <person name="Morin E."/>
            <person name="Grelet G."/>
            <person name="Kuo A."/>
            <person name="Kohler A."/>
            <person name="Daghino S."/>
            <person name="Barry K."/>
            <person name="Choi C."/>
            <person name="Cichocki N."/>
            <person name="Clum A."/>
            <person name="Copeland A."/>
            <person name="Hainaut M."/>
            <person name="Haridas S."/>
            <person name="Labutti K."/>
            <person name="Lindquist E."/>
            <person name="Lipzen A."/>
            <person name="Khouja H.-R."/>
            <person name="Murat C."/>
            <person name="Ohm R."/>
            <person name="Olson A."/>
            <person name="Spatafora J."/>
            <person name="Veneault-Fourrey C."/>
            <person name="Henrissat B."/>
            <person name="Grigoriev I."/>
            <person name="Martin F."/>
            <person name="Perotto S."/>
        </authorList>
    </citation>
    <scope>NUCLEOTIDE SEQUENCE [LARGE SCALE GENOMIC DNA]</scope>
    <source>
        <strain evidence="13 14">E</strain>
    </source>
</reference>
<feature type="domain" description="Sodium/calcium exchanger membrane region" evidence="12">
    <location>
        <begin position="121"/>
        <end position="282"/>
    </location>
</feature>
<evidence type="ECO:0000256" key="8">
    <source>
        <dbReference type="ARBA" id="ARBA00023065"/>
    </source>
</evidence>
<keyword evidence="10" id="KW-0926">Vacuole</keyword>
<sequence>MGQESKKEESETLDGAFSRLPSRSPTKLISGSSTRYSRYSRSRSRERSGSRSALLPPDKIQRRTVTIRIQPAGESGRKGIHLKRFFKICWLSTSRASRICNILWPVVPTAIAVTYSRTDLHLAIFVLNYLAMIPCANLIGFAGQEFARKLHKVFGVLVETTLGSVVEVVMFMVLVKNNQFQVIQAAILGSVLATQLLCLGVCFVVGGIRHTELEFSPVVAEVGSDLLLTAGFGLIIPAAFFTAVKAAGNTDPEIVGEKVLNVSRITSCLLIISYFVYVYFQIRTHESIYDAIFEEEENQELEDELEEKEKLTFTECILALSIAITLVTIIAINLVEHIEFIVRERGVSDSFIGLILVPVVEKFAEHLGAIDEAWDNQMNMALAHVLGATIQTSLFNGPLVVLVGWVINKKMDLNFDLFNIIVLILGILVVGNFLRDSKSNYLEGSLCVIVYVNIAVAAYFYPNPVEQD</sequence>
<dbReference type="FunFam" id="1.20.1420.30:FF:000026">
    <property type="entry name" value="Vacuolar calcium ion transporter"/>
    <property type="match status" value="1"/>
</dbReference>
<name>A0A2J6SID0_9HELO</name>
<evidence type="ECO:0000256" key="11">
    <source>
        <dbReference type="SAM" id="MobiDB-lite"/>
    </source>
</evidence>
<dbReference type="Gene3D" id="1.20.1420.30">
    <property type="entry name" value="NCX, central ion-binding region"/>
    <property type="match status" value="2"/>
</dbReference>
<dbReference type="InterPro" id="IPR004798">
    <property type="entry name" value="CAX-like"/>
</dbReference>
<evidence type="ECO:0000256" key="6">
    <source>
        <dbReference type="ARBA" id="ARBA00022837"/>
    </source>
</evidence>
<feature type="domain" description="Sodium/calcium exchanger membrane region" evidence="12">
    <location>
        <begin position="318"/>
        <end position="459"/>
    </location>
</feature>
<dbReference type="InParanoid" id="A0A2J6SID0"/>
<evidence type="ECO:0000256" key="1">
    <source>
        <dbReference type="ARBA" id="ARBA00004127"/>
    </source>
</evidence>
<comment type="similarity">
    <text evidence="2 10">Belongs to the Ca(2+):cation antiporter (CaCA) (TC 2.A.19) family.</text>
</comment>
<dbReference type="GO" id="GO:0000329">
    <property type="term" value="C:fungal-type vacuole membrane"/>
    <property type="evidence" value="ECO:0007669"/>
    <property type="project" value="TreeGrafter"/>
</dbReference>
<feature type="transmembrane region" description="Helical" evidence="10">
    <location>
        <begin position="154"/>
        <end position="175"/>
    </location>
</feature>
<dbReference type="Proteomes" id="UP000235371">
    <property type="component" value="Unassembled WGS sequence"/>
</dbReference>
<dbReference type="GO" id="GO:0015369">
    <property type="term" value="F:calcium:proton antiporter activity"/>
    <property type="evidence" value="ECO:0007669"/>
    <property type="project" value="UniProtKB-UniRule"/>
</dbReference>
<evidence type="ECO:0000256" key="4">
    <source>
        <dbReference type="ARBA" id="ARBA00022568"/>
    </source>
</evidence>
<dbReference type="GO" id="GO:0012505">
    <property type="term" value="C:endomembrane system"/>
    <property type="evidence" value="ECO:0007669"/>
    <property type="project" value="UniProtKB-SubCell"/>
</dbReference>
<keyword evidence="6 10" id="KW-0106">Calcium</keyword>
<keyword evidence="5 10" id="KW-0812">Transmembrane</keyword>
<feature type="transmembrane region" description="Helical" evidence="10">
    <location>
        <begin position="182"/>
        <end position="206"/>
    </location>
</feature>
<dbReference type="NCBIfam" id="TIGR00378">
    <property type="entry name" value="cax"/>
    <property type="match status" value="1"/>
</dbReference>
<comment type="function">
    <text evidence="10">Has a role in promoting intracellular calcium ion sequestration via the exchange of calcium ions for hydrogen ions across the vacuolar membrane. Involved also in manganese ion homeostasis via its uptake into the vacuole.</text>
</comment>
<evidence type="ECO:0000256" key="7">
    <source>
        <dbReference type="ARBA" id="ARBA00022989"/>
    </source>
</evidence>
<dbReference type="GeneID" id="36585580"/>
<dbReference type="PANTHER" id="PTHR31503:SF14">
    <property type="entry name" value="VACUOLAR CALCIUM ION TRANSPORTER"/>
    <property type="match status" value="1"/>
</dbReference>
<organism evidence="13 14">
    <name type="scientific">Hyaloscypha bicolor E</name>
    <dbReference type="NCBI Taxonomy" id="1095630"/>
    <lineage>
        <taxon>Eukaryota</taxon>
        <taxon>Fungi</taxon>
        <taxon>Dikarya</taxon>
        <taxon>Ascomycota</taxon>
        <taxon>Pezizomycotina</taxon>
        <taxon>Leotiomycetes</taxon>
        <taxon>Helotiales</taxon>
        <taxon>Hyaloscyphaceae</taxon>
        <taxon>Hyaloscypha</taxon>
        <taxon>Hyaloscypha bicolor</taxon>
    </lineage>
</organism>
<comment type="caution">
    <text evidence="10">Lacks conserved residue(s) required for the propagation of feature annotation.</text>
</comment>
<keyword evidence="3 10" id="KW-0813">Transport</keyword>
<comment type="subcellular location">
    <subcellularLocation>
        <location evidence="1">Endomembrane system</location>
        <topology evidence="1">Multi-pass membrane protein</topology>
    </subcellularLocation>
    <subcellularLocation>
        <location evidence="10">Vacuole membrane</location>
    </subcellularLocation>
</comment>
<evidence type="ECO:0000256" key="3">
    <source>
        <dbReference type="ARBA" id="ARBA00022448"/>
    </source>
</evidence>
<evidence type="ECO:0000313" key="13">
    <source>
        <dbReference type="EMBL" id="PMD50490.1"/>
    </source>
</evidence>
<proteinExistence type="inferred from homology"/>
<dbReference type="PANTHER" id="PTHR31503">
    <property type="entry name" value="VACUOLAR CALCIUM ION TRANSPORTER"/>
    <property type="match status" value="1"/>
</dbReference>
<protein>
    <recommendedName>
        <fullName evidence="10">Vacuolar calcium ion transporter</fullName>
    </recommendedName>
</protein>
<dbReference type="RefSeq" id="XP_024727394.1">
    <property type="nucleotide sequence ID" value="XM_024877503.1"/>
</dbReference>
<dbReference type="InterPro" id="IPR004837">
    <property type="entry name" value="NaCa_Exmemb"/>
</dbReference>
<keyword evidence="9 10" id="KW-0472">Membrane</keyword>
<dbReference type="AlphaFoldDB" id="A0A2J6SID0"/>
<evidence type="ECO:0000256" key="9">
    <source>
        <dbReference type="ARBA" id="ARBA00023136"/>
    </source>
</evidence>
<evidence type="ECO:0000313" key="14">
    <source>
        <dbReference type="Proteomes" id="UP000235371"/>
    </source>
</evidence>
<evidence type="ECO:0000259" key="12">
    <source>
        <dbReference type="Pfam" id="PF01699"/>
    </source>
</evidence>
<accession>A0A2J6SID0</accession>
<feature type="transmembrane region" description="Helical" evidence="10">
    <location>
        <begin position="317"/>
        <end position="335"/>
    </location>
</feature>
<evidence type="ECO:0000256" key="5">
    <source>
        <dbReference type="ARBA" id="ARBA00022692"/>
    </source>
</evidence>
<dbReference type="STRING" id="1095630.A0A2J6SID0"/>
<feature type="transmembrane region" description="Helical" evidence="10">
    <location>
        <begin position="226"/>
        <end position="247"/>
    </location>
</feature>
<keyword evidence="8 10" id="KW-0406">Ion transport</keyword>
<feature type="transmembrane region" description="Helical" evidence="10">
    <location>
        <begin position="385"/>
        <end position="407"/>
    </location>
</feature>
<keyword evidence="7 10" id="KW-1133">Transmembrane helix</keyword>
<dbReference type="InterPro" id="IPR004713">
    <property type="entry name" value="CaH_exchang"/>
</dbReference>
<dbReference type="Pfam" id="PF01699">
    <property type="entry name" value="Na_Ca_ex"/>
    <property type="match status" value="2"/>
</dbReference>
<dbReference type="OrthoDB" id="1699231at2759"/>
<keyword evidence="10" id="KW-0050">Antiport</keyword>